<evidence type="ECO:0000259" key="1">
    <source>
        <dbReference type="Pfam" id="PF00501"/>
    </source>
</evidence>
<dbReference type="GO" id="GO:0005737">
    <property type="term" value="C:cytoplasm"/>
    <property type="evidence" value="ECO:0007669"/>
    <property type="project" value="TreeGrafter"/>
</dbReference>
<evidence type="ECO:0000313" key="4">
    <source>
        <dbReference type="Proteomes" id="UP000031838"/>
    </source>
</evidence>
<dbReference type="InterPro" id="IPR042099">
    <property type="entry name" value="ANL_N_sf"/>
</dbReference>
<protein>
    <submittedName>
        <fullName evidence="3">Linear gramicidin synthase subunit C</fullName>
        <ecNumber evidence="3">5.1.1.-</ecNumber>
    </submittedName>
</protein>
<organism evidence="3 4">
    <name type="scientific">Burkholderia plantarii</name>
    <dbReference type="NCBI Taxonomy" id="41899"/>
    <lineage>
        <taxon>Bacteria</taxon>
        <taxon>Pseudomonadati</taxon>
        <taxon>Pseudomonadota</taxon>
        <taxon>Betaproteobacteria</taxon>
        <taxon>Burkholderiales</taxon>
        <taxon>Burkholderiaceae</taxon>
        <taxon>Burkholderia</taxon>
    </lineage>
</organism>
<dbReference type="CDD" id="cd12117">
    <property type="entry name" value="A_NRPS_Srf_like"/>
    <property type="match status" value="1"/>
</dbReference>
<dbReference type="InterPro" id="IPR020845">
    <property type="entry name" value="AMP-binding_CS"/>
</dbReference>
<keyword evidence="4" id="KW-1185">Reference proteome</keyword>
<dbReference type="PROSITE" id="PS00455">
    <property type="entry name" value="AMP_BINDING"/>
    <property type="match status" value="1"/>
</dbReference>
<dbReference type="GO" id="GO:0044550">
    <property type="term" value="P:secondary metabolite biosynthetic process"/>
    <property type="evidence" value="ECO:0007669"/>
    <property type="project" value="TreeGrafter"/>
</dbReference>
<dbReference type="GO" id="GO:0043041">
    <property type="term" value="P:amino acid activation for nonribosomal peptide biosynthetic process"/>
    <property type="evidence" value="ECO:0007669"/>
    <property type="project" value="TreeGrafter"/>
</dbReference>
<keyword evidence="3" id="KW-0413">Isomerase</keyword>
<dbReference type="KEGG" id="bgp:BGL_1c21040"/>
<dbReference type="SUPFAM" id="SSF56801">
    <property type="entry name" value="Acetyl-CoA synthetase-like"/>
    <property type="match status" value="1"/>
</dbReference>
<dbReference type="Gene3D" id="3.40.50.12780">
    <property type="entry name" value="N-terminal domain of ligase-like"/>
    <property type="match status" value="1"/>
</dbReference>
<dbReference type="GO" id="GO:0016853">
    <property type="term" value="F:isomerase activity"/>
    <property type="evidence" value="ECO:0007669"/>
    <property type="project" value="UniProtKB-KW"/>
</dbReference>
<dbReference type="GO" id="GO:0031177">
    <property type="term" value="F:phosphopantetheine binding"/>
    <property type="evidence" value="ECO:0007669"/>
    <property type="project" value="TreeGrafter"/>
</dbReference>
<feature type="domain" description="AMP-dependent synthetase/ligase" evidence="1">
    <location>
        <begin position="34"/>
        <end position="379"/>
    </location>
</feature>
<dbReference type="InterPro" id="IPR045851">
    <property type="entry name" value="AMP-bd_C_sf"/>
</dbReference>
<dbReference type="Gene3D" id="3.30.300.30">
    <property type="match status" value="1"/>
</dbReference>
<accession>A0A0B6RT88</accession>
<dbReference type="NCBIfam" id="TIGR01733">
    <property type="entry name" value="AA-adenyl-dom"/>
    <property type="match status" value="1"/>
</dbReference>
<dbReference type="InterPro" id="IPR000873">
    <property type="entry name" value="AMP-dep_synth/lig_dom"/>
</dbReference>
<sequence length="521" mass="57062">MKPLRCDEAALSLHERINQTSVAYPDDLSVAALFEAAAARWPDEPAVVTAARSCSYRELDHGANVLAWRLIEQGVRPGDVVALSLPRGADLIVALVAILKAGATYLPLDAAWPAQRIAHLLGQTGCRHVLCAAAGLTHPALESCRALPVSLDALREAGRREAPAGLATAGSIAYINFTSGSTGQPKGVPIEHRSIARLVFGASYARLDRDSRVLHMAPVTFDAATFEIWGPLLNGGACVVYEDGFVRASRLRELIERQRVNLLFLTTALFNALVDEAPATLASVATVLTGGEAHSLRHMREALRRYGTERIVSVYGPTECTTFTTWYPVREIRADETMLPIGLPIQNTRLYLIEDDALCGAGEAGEICVAGPGLTPGYLGMPEMTRERFVEYEIGGRRERLYRTGDIGYLREDGVLVFKGRRDDQVKINGFRIEFGEIAFHLQSRPEVRRSYVTVHDNGIEKRLVAFVVPVDDGCRPEQIRAALAEVLPAYMVPAQIHLCDDLPMSANGKIDHRHLKQSLE</sequence>
<reference evidence="4" key="1">
    <citation type="submission" date="2011-03" db="EMBL/GenBank/DDBJ databases">
        <authorList>
            <person name="Voget S."/>
            <person name="Streit W.R."/>
            <person name="Jaeger K.E."/>
            <person name="Daniel R."/>
        </authorList>
    </citation>
    <scope>NUCLEOTIDE SEQUENCE [LARGE SCALE GENOMIC DNA]</scope>
    <source>
        <strain evidence="4">PG1</strain>
    </source>
</reference>
<dbReference type="EMBL" id="CP002580">
    <property type="protein sequence ID" value="AJK46613.1"/>
    <property type="molecule type" value="Genomic_DNA"/>
</dbReference>
<dbReference type="PANTHER" id="PTHR45527">
    <property type="entry name" value="NONRIBOSOMAL PEPTIDE SYNTHETASE"/>
    <property type="match status" value="1"/>
</dbReference>
<dbReference type="PANTHER" id="PTHR45527:SF1">
    <property type="entry name" value="FATTY ACID SYNTHASE"/>
    <property type="match status" value="1"/>
</dbReference>
<dbReference type="Pfam" id="PF00501">
    <property type="entry name" value="AMP-binding"/>
    <property type="match status" value="1"/>
</dbReference>
<name>A0A0B6RT88_BURPL</name>
<dbReference type="InterPro" id="IPR025110">
    <property type="entry name" value="AMP-bd_C"/>
</dbReference>
<dbReference type="InterPro" id="IPR010071">
    <property type="entry name" value="AA_adenyl_dom"/>
</dbReference>
<dbReference type="AlphaFoldDB" id="A0A0B6RT88"/>
<evidence type="ECO:0000313" key="3">
    <source>
        <dbReference type="EMBL" id="AJK46613.1"/>
    </source>
</evidence>
<dbReference type="HOGENOM" id="CLU_000022_2_12_4"/>
<dbReference type="Proteomes" id="UP000031838">
    <property type="component" value="Chromosome 1"/>
</dbReference>
<dbReference type="RefSeq" id="WP_042625071.1">
    <property type="nucleotide sequence ID" value="NZ_CP002580.1"/>
</dbReference>
<feature type="domain" description="AMP-binding enzyme C-terminal" evidence="2">
    <location>
        <begin position="443"/>
        <end position="510"/>
    </location>
</feature>
<proteinExistence type="predicted"/>
<gene>
    <name evidence="3" type="primary">lgrC</name>
    <name evidence="3" type="ORF">BGL_1c21040</name>
</gene>
<dbReference type="Pfam" id="PF13193">
    <property type="entry name" value="AMP-binding_C"/>
    <property type="match status" value="1"/>
</dbReference>
<dbReference type="EC" id="5.1.1.-" evidence="3"/>
<evidence type="ECO:0000259" key="2">
    <source>
        <dbReference type="Pfam" id="PF13193"/>
    </source>
</evidence>
<reference evidence="3 4" key="2">
    <citation type="journal article" date="2016" name="Appl. Microbiol. Biotechnol.">
        <title>Mutations improving production and secretion of extracellular lipase by Burkholderia glumae PG1.</title>
        <authorList>
            <person name="Knapp A."/>
            <person name="Voget S."/>
            <person name="Gao R."/>
            <person name="Zaburannyi N."/>
            <person name="Krysciak D."/>
            <person name="Breuer M."/>
            <person name="Hauer B."/>
            <person name="Streit W.R."/>
            <person name="Muller R."/>
            <person name="Daniel R."/>
            <person name="Jaeger K.E."/>
        </authorList>
    </citation>
    <scope>NUCLEOTIDE SEQUENCE [LARGE SCALE GENOMIC DNA]</scope>
    <source>
        <strain evidence="3 4">PG1</strain>
    </source>
</reference>